<accession>A0ACC6PGW7</accession>
<evidence type="ECO:0000313" key="2">
    <source>
        <dbReference type="Proteomes" id="UP001380953"/>
    </source>
</evidence>
<keyword evidence="2" id="KW-1185">Reference proteome</keyword>
<comment type="caution">
    <text evidence="1">The sequence shown here is derived from an EMBL/GenBank/DDBJ whole genome shotgun (WGS) entry which is preliminary data.</text>
</comment>
<dbReference type="EMBL" id="JBBKAR010000050">
    <property type="protein sequence ID" value="MEJ8306210.1"/>
    <property type="molecule type" value="Genomic_DNA"/>
</dbReference>
<sequence>MSIHAYLVFQTVVATGSFTKAAQQLSLSQPAVSHSVRSLEKELGVQLLRRGGAVKLTEIGEELMPHVHALVATQARIQQIADELHELKRGSIRLGSFPSLTAGILPNLLRVFRERHPGITVSIQDDGYAEIERGLSLGEYDLAFLPYESRKFDSRLCFEDRYVAIAALDFPDPAQGRMTLQQLDGCSLILPMDGCEQVLLPLFEKSGVSPHIEYELKHALSIIGMVAQGIGLSIVPEGTANLVSSVKSLPLEPPIFRQLYAATRKGDELSPAVRTFLRYIASR</sequence>
<organism evidence="1 2">
    <name type="scientific">Saccharibacillus sacchari</name>
    <dbReference type="NCBI Taxonomy" id="456493"/>
    <lineage>
        <taxon>Bacteria</taxon>
        <taxon>Bacillati</taxon>
        <taxon>Bacillota</taxon>
        <taxon>Bacilli</taxon>
        <taxon>Bacillales</taxon>
        <taxon>Paenibacillaceae</taxon>
        <taxon>Saccharibacillus</taxon>
    </lineage>
</organism>
<evidence type="ECO:0000313" key="1">
    <source>
        <dbReference type="EMBL" id="MEJ8306210.1"/>
    </source>
</evidence>
<reference evidence="1" key="1">
    <citation type="submission" date="2024-03" db="EMBL/GenBank/DDBJ databases">
        <title>Whole genome sequecning of epiphytes from Marcgravia umbellata leaves.</title>
        <authorList>
            <person name="Kumar G."/>
            <person name="Savka M.A."/>
        </authorList>
    </citation>
    <scope>NUCLEOTIDE SEQUENCE</scope>
    <source>
        <strain evidence="1">RIT_BL5</strain>
    </source>
</reference>
<proteinExistence type="predicted"/>
<dbReference type="Proteomes" id="UP001380953">
    <property type="component" value="Unassembled WGS sequence"/>
</dbReference>
<gene>
    <name evidence="1" type="ORF">WKI47_20090</name>
</gene>
<name>A0ACC6PGW7_9BACL</name>
<protein>
    <submittedName>
        <fullName evidence="1">LysR family transcriptional regulator</fullName>
    </submittedName>
</protein>